<comment type="similarity">
    <text evidence="1">Belongs to the RRP15 family.</text>
</comment>
<evidence type="ECO:0000313" key="5">
    <source>
        <dbReference type="Proteomes" id="UP000769528"/>
    </source>
</evidence>
<protein>
    <recommendedName>
        <fullName evidence="6">Rrp15p-domain-containing protein</fullName>
    </recommendedName>
</protein>
<evidence type="ECO:0008006" key="6">
    <source>
        <dbReference type="Google" id="ProtNLM"/>
    </source>
</evidence>
<keyword evidence="5" id="KW-1185">Reference proteome</keyword>
<proteinExistence type="inferred from homology"/>
<reference evidence="4" key="2">
    <citation type="submission" date="2021-01" db="EMBL/GenBank/DDBJ databases">
        <authorList>
            <person name="Schikora-Tamarit M.A."/>
        </authorList>
    </citation>
    <scope>NUCLEOTIDE SEQUENCE</scope>
    <source>
        <strain evidence="4">CBS6341</strain>
    </source>
</reference>
<dbReference type="InterPro" id="IPR012459">
    <property type="entry name" value="Rrp15"/>
</dbReference>
<dbReference type="Proteomes" id="UP000769528">
    <property type="component" value="Unassembled WGS sequence"/>
</dbReference>
<comment type="caution">
    <text evidence="4">The sequence shown here is derived from an EMBL/GenBank/DDBJ whole genome shotgun (WGS) entry which is preliminary data.</text>
</comment>
<gene>
    <name evidence="4" type="ORF">WICMUC_002694</name>
</gene>
<sequence length="216" mass="24563">MLIFQDYENLSDFDDGITSDADIEYDDELDLDNVSSDDTDDQDNNAESGSEDENDDDNDENLPKLKKRKKNIDDGSESFANAVSAILGSKLKAYDRKDPILARSKQTIKKAESEKLEAKARQELLSEKKKVYDKDRVKDLLPKNNENARSILEHERKLKKIAQRGVIRLFNVIMSTQNKTNSEASKTKVLGQDQKDKLITEISKENFFDLVKQAGN</sequence>
<keyword evidence="2" id="KW-0175">Coiled coil</keyword>
<feature type="compositionally biased region" description="Acidic residues" evidence="3">
    <location>
        <begin position="9"/>
        <end position="60"/>
    </location>
</feature>
<dbReference type="AlphaFoldDB" id="A0A9P8PNQ7"/>
<dbReference type="GO" id="GO:0030687">
    <property type="term" value="C:preribosome, large subunit precursor"/>
    <property type="evidence" value="ECO:0007669"/>
    <property type="project" value="TreeGrafter"/>
</dbReference>
<reference evidence="4" key="1">
    <citation type="journal article" date="2021" name="Open Biol.">
        <title>Shared evolutionary footprints suggest mitochondrial oxidative damage underlies multiple complex I losses in fungi.</title>
        <authorList>
            <person name="Schikora-Tamarit M.A."/>
            <person name="Marcet-Houben M."/>
            <person name="Nosek J."/>
            <person name="Gabaldon T."/>
        </authorList>
    </citation>
    <scope>NUCLEOTIDE SEQUENCE</scope>
    <source>
        <strain evidence="4">CBS6341</strain>
    </source>
</reference>
<feature type="coiled-coil region" evidence="2">
    <location>
        <begin position="101"/>
        <end position="128"/>
    </location>
</feature>
<dbReference type="GO" id="GO:0000460">
    <property type="term" value="P:maturation of 5.8S rRNA"/>
    <property type="evidence" value="ECO:0007669"/>
    <property type="project" value="TreeGrafter"/>
</dbReference>
<dbReference type="EMBL" id="JAEUBF010000754">
    <property type="protein sequence ID" value="KAH3675503.1"/>
    <property type="molecule type" value="Genomic_DNA"/>
</dbReference>
<evidence type="ECO:0000256" key="1">
    <source>
        <dbReference type="ARBA" id="ARBA00007462"/>
    </source>
</evidence>
<dbReference type="GO" id="GO:0000470">
    <property type="term" value="P:maturation of LSU-rRNA"/>
    <property type="evidence" value="ECO:0007669"/>
    <property type="project" value="TreeGrafter"/>
</dbReference>
<feature type="region of interest" description="Disordered" evidence="3">
    <location>
        <begin position="1"/>
        <end position="73"/>
    </location>
</feature>
<evidence type="ECO:0000256" key="2">
    <source>
        <dbReference type="SAM" id="Coils"/>
    </source>
</evidence>
<dbReference type="Pfam" id="PF07890">
    <property type="entry name" value="Rrp15p"/>
    <property type="match status" value="1"/>
</dbReference>
<evidence type="ECO:0000313" key="4">
    <source>
        <dbReference type="EMBL" id="KAH3675503.1"/>
    </source>
</evidence>
<evidence type="ECO:0000256" key="3">
    <source>
        <dbReference type="SAM" id="MobiDB-lite"/>
    </source>
</evidence>
<name>A0A9P8PNQ7_9ASCO</name>
<accession>A0A9P8PNQ7</accession>
<dbReference type="OrthoDB" id="20949at2759"/>
<organism evidence="4 5">
    <name type="scientific">Wickerhamomyces mucosus</name>
    <dbReference type="NCBI Taxonomy" id="1378264"/>
    <lineage>
        <taxon>Eukaryota</taxon>
        <taxon>Fungi</taxon>
        <taxon>Dikarya</taxon>
        <taxon>Ascomycota</taxon>
        <taxon>Saccharomycotina</taxon>
        <taxon>Saccharomycetes</taxon>
        <taxon>Phaffomycetales</taxon>
        <taxon>Wickerhamomycetaceae</taxon>
        <taxon>Wickerhamomyces</taxon>
    </lineage>
</organism>
<dbReference type="PANTHER" id="PTHR13245">
    <property type="entry name" value="RRP15-LIKE PROTEIN"/>
    <property type="match status" value="1"/>
</dbReference>
<dbReference type="PANTHER" id="PTHR13245:SF14">
    <property type="entry name" value="RRP15-LIKE PROTEIN"/>
    <property type="match status" value="1"/>
</dbReference>